<proteinExistence type="predicted"/>
<keyword evidence="2" id="KW-0051">Antiviral defense</keyword>
<dbReference type="RefSeq" id="WP_188429177.1">
    <property type="nucleotide sequence ID" value="NZ_BMEX01000001.1"/>
</dbReference>
<evidence type="ECO:0000259" key="3">
    <source>
        <dbReference type="PROSITE" id="PS50887"/>
    </source>
</evidence>
<dbReference type="InterPro" id="IPR000160">
    <property type="entry name" value="GGDEF_dom"/>
</dbReference>
<dbReference type="Gene3D" id="3.30.70.2220">
    <property type="entry name" value="CRISPR-Cas system, Cmr2 subunit, D1 domain, cysteine cluster"/>
    <property type="match status" value="1"/>
</dbReference>
<keyword evidence="1" id="KW-0547">Nucleotide-binding</keyword>
<dbReference type="Pfam" id="PF12469">
    <property type="entry name" value="Cmr2_N"/>
    <property type="match status" value="1"/>
</dbReference>
<evidence type="ECO:0000256" key="1">
    <source>
        <dbReference type="ARBA" id="ARBA00022741"/>
    </source>
</evidence>
<protein>
    <recommendedName>
        <fullName evidence="3">GGDEF domain-containing protein</fullName>
    </recommendedName>
</protein>
<dbReference type="InterPro" id="IPR038242">
    <property type="entry name" value="Cmr2_N"/>
</dbReference>
<dbReference type="Pfam" id="PF22335">
    <property type="entry name" value="Cas10-Cmr2_palm2"/>
    <property type="match status" value="1"/>
</dbReference>
<feature type="domain" description="GGDEF" evidence="3">
    <location>
        <begin position="360"/>
        <end position="498"/>
    </location>
</feature>
<reference evidence="5" key="1">
    <citation type="journal article" date="2019" name="Int. J. Syst. Evol. Microbiol.">
        <title>The Global Catalogue of Microorganisms (GCM) 10K type strain sequencing project: providing services to taxonomists for standard genome sequencing and annotation.</title>
        <authorList>
            <consortium name="The Broad Institute Genomics Platform"/>
            <consortium name="The Broad Institute Genome Sequencing Center for Infectious Disease"/>
            <person name="Wu L."/>
            <person name="Ma J."/>
        </authorList>
    </citation>
    <scope>NUCLEOTIDE SEQUENCE [LARGE SCALE GENOMIC DNA]</scope>
    <source>
        <strain evidence="5">CGMCC 1.12404</strain>
    </source>
</reference>
<accession>A0ABQ1FYV5</accession>
<dbReference type="InterPro" id="IPR054767">
    <property type="entry name" value="Cas10-Cmr2_palm2"/>
</dbReference>
<dbReference type="InterPro" id="IPR024615">
    <property type="entry name" value="CRISPR-assoc_Cmr2_N"/>
</dbReference>
<organism evidence="4 5">
    <name type="scientific">Kroppenstedtia guangzhouensis</name>
    <dbReference type="NCBI Taxonomy" id="1274356"/>
    <lineage>
        <taxon>Bacteria</taxon>
        <taxon>Bacillati</taxon>
        <taxon>Bacillota</taxon>
        <taxon>Bacilli</taxon>
        <taxon>Bacillales</taxon>
        <taxon>Thermoactinomycetaceae</taxon>
        <taxon>Kroppenstedtia</taxon>
    </lineage>
</organism>
<dbReference type="PROSITE" id="PS50887">
    <property type="entry name" value="GGDEF"/>
    <property type="match status" value="1"/>
</dbReference>
<dbReference type="NCBIfam" id="TIGR02577">
    <property type="entry name" value="cas_TM1794_Cmr2"/>
    <property type="match status" value="1"/>
</dbReference>
<comment type="caution">
    <text evidence="4">The sequence shown here is derived from an EMBL/GenBank/DDBJ whole genome shotgun (WGS) entry which is preliminary data.</text>
</comment>
<dbReference type="InterPro" id="IPR013407">
    <property type="entry name" value="CRISPR-assoc_prot_Cmr2"/>
</dbReference>
<dbReference type="EMBL" id="BMEX01000001">
    <property type="protein sequence ID" value="GGA34133.1"/>
    <property type="molecule type" value="Genomic_DNA"/>
</dbReference>
<dbReference type="Proteomes" id="UP000617979">
    <property type="component" value="Unassembled WGS sequence"/>
</dbReference>
<evidence type="ECO:0000256" key="2">
    <source>
        <dbReference type="ARBA" id="ARBA00023118"/>
    </source>
</evidence>
<sequence length="637" mass="70558">MSLKKFHFTIGPVQGFVTQSRRIRDLLASSFLLSFLSGQAMVEVDRQGGRLLFPEIGNQEKGFRDPLFRAIQAERAGEEWVKGPWIGSLPNRFTAEVPEDFLPDSCVKAVKKAWKRVADAVWERWVKQVAPLGINTESIWKRQVSSFWETAWVLGEGTDLLDRRKNWRNHIPSLEEGDKCMLIGTLQEISGHLRGGAQREFWSELRESVSTHSWQLGENERLSAIALIKRLYPLVAKEAIGWPFPREAVGFPSTAYLAALPWITKAVTEQPSLAASFLEAAAACRIPPTENGAHFGSVQKLKPDGENLRAMFRLDGPCFFESNLQEGSLYWKESPSSCERRKDLWEARKRLVKKIGEPSPFYALLLMDGDRLGALLQSGAVDGVDPGVRVSRALSAFIDGLPDLISEHDGVTIYAGGDDVLAMFPLHGALPSAVRLREKYMKAFAGEEGEGFFATLSAAIVYAHYRAPLKGVLQHAHHLLDDVAKESCGRDSLAVGVWKSGGPTLTWSAPWDTFCKRPDQPTQLEFEVGQSGGNDEALFSRSFLYKLRQFERIGQFSGGPGENRNILIDLAAAEYLRGTGSIDGGIERAKEEVTPLIDLCLRSWRDDTGKLHQSEGPFRADGALLAGFLAQKGGESS</sequence>
<gene>
    <name evidence="4" type="ORF">GCM10007416_03620</name>
</gene>
<dbReference type="InterPro" id="IPR043128">
    <property type="entry name" value="Rev_trsase/Diguanyl_cyclase"/>
</dbReference>
<keyword evidence="5" id="KW-1185">Reference proteome</keyword>
<evidence type="ECO:0000313" key="4">
    <source>
        <dbReference type="EMBL" id="GGA34133.1"/>
    </source>
</evidence>
<name>A0ABQ1FYV5_9BACL</name>
<evidence type="ECO:0000313" key="5">
    <source>
        <dbReference type="Proteomes" id="UP000617979"/>
    </source>
</evidence>
<dbReference type="Gene3D" id="3.30.70.270">
    <property type="match status" value="1"/>
</dbReference>